<evidence type="ECO:0000313" key="2">
    <source>
        <dbReference type="EMBL" id="KAJ8929923.1"/>
    </source>
</evidence>
<dbReference type="InterPro" id="IPR018034">
    <property type="entry name" value="Kri1"/>
</dbReference>
<dbReference type="GO" id="GO:0005730">
    <property type="term" value="C:nucleolus"/>
    <property type="evidence" value="ECO:0007669"/>
    <property type="project" value="TreeGrafter"/>
</dbReference>
<evidence type="ECO:0000313" key="3">
    <source>
        <dbReference type="Proteomes" id="UP001162156"/>
    </source>
</evidence>
<keyword evidence="3" id="KW-1185">Reference proteome</keyword>
<dbReference type="GO" id="GO:0000447">
    <property type="term" value="P:endonucleolytic cleavage in ITS1 to separate SSU-rRNA from 5.8S rRNA and LSU-rRNA from tricistronic rRNA transcript (SSU-rRNA, 5.8S rRNA, LSU-rRNA)"/>
    <property type="evidence" value="ECO:0007669"/>
    <property type="project" value="TreeGrafter"/>
</dbReference>
<evidence type="ECO:0008006" key="4">
    <source>
        <dbReference type="Google" id="ProtNLM"/>
    </source>
</evidence>
<comment type="caution">
    <text evidence="2">The sequence shown here is derived from an EMBL/GenBank/DDBJ whole genome shotgun (WGS) entry which is preliminary data.</text>
</comment>
<dbReference type="GO" id="GO:0030686">
    <property type="term" value="C:90S preribosome"/>
    <property type="evidence" value="ECO:0007669"/>
    <property type="project" value="TreeGrafter"/>
</dbReference>
<evidence type="ECO:0000256" key="1">
    <source>
        <dbReference type="SAM" id="MobiDB-lite"/>
    </source>
</evidence>
<organism evidence="2 3">
    <name type="scientific">Rhamnusium bicolor</name>
    <dbReference type="NCBI Taxonomy" id="1586634"/>
    <lineage>
        <taxon>Eukaryota</taxon>
        <taxon>Metazoa</taxon>
        <taxon>Ecdysozoa</taxon>
        <taxon>Arthropoda</taxon>
        <taxon>Hexapoda</taxon>
        <taxon>Insecta</taxon>
        <taxon>Pterygota</taxon>
        <taxon>Neoptera</taxon>
        <taxon>Endopterygota</taxon>
        <taxon>Coleoptera</taxon>
        <taxon>Polyphaga</taxon>
        <taxon>Cucujiformia</taxon>
        <taxon>Chrysomeloidea</taxon>
        <taxon>Cerambycidae</taxon>
        <taxon>Lepturinae</taxon>
        <taxon>Rhagiini</taxon>
        <taxon>Rhamnusium</taxon>
    </lineage>
</organism>
<name>A0AAV8WTT4_9CUCU</name>
<accession>A0AAV8WTT4</accession>
<sequence length="299" mass="35686">MKYKNLSNIFEGESDSDGDIKTNKEYAKNYDVWRKKEELNKYSTSSSEDDEEGVELTEQIEKDFFKTLACLKNKDPRIYDENVKFFDDKDDEAILRKDKKKQKDIPIYLKDYERNIILEKGGVLSDEEDEIGNPLKLDKLLSPTYVEEQNRIKQSFKSALNAVSDEEDDENWGGIFKERKKTVEETEKEDADYKKWLSGQKKKIEDKQVETELSPLKEYWNKPDLDEGEKFLRDYILNKKFLDKDEEDYIPTYDEIIHDSDQDLSLDEETIEKQEEFEHKYNFRFEEPDQEFVSKLNKL</sequence>
<feature type="region of interest" description="Disordered" evidence="1">
    <location>
        <begin position="1"/>
        <end position="21"/>
    </location>
</feature>
<dbReference type="AlphaFoldDB" id="A0AAV8WTT4"/>
<proteinExistence type="predicted"/>
<dbReference type="PANTHER" id="PTHR14490:SF5">
    <property type="entry name" value="PROTEIN KRI1 HOMOLOG"/>
    <property type="match status" value="1"/>
</dbReference>
<protein>
    <recommendedName>
        <fullName evidence="4">Protein KRI1 homolog</fullName>
    </recommendedName>
</protein>
<dbReference type="PANTHER" id="PTHR14490">
    <property type="entry name" value="ZINC FINGER, ZZ TYPE"/>
    <property type="match status" value="1"/>
</dbReference>
<reference evidence="2" key="1">
    <citation type="journal article" date="2023" name="Insect Mol. Biol.">
        <title>Genome sequencing provides insights into the evolution of gene families encoding plant cell wall-degrading enzymes in longhorned beetles.</title>
        <authorList>
            <person name="Shin N.R."/>
            <person name="Okamura Y."/>
            <person name="Kirsch R."/>
            <person name="Pauchet Y."/>
        </authorList>
    </citation>
    <scope>NUCLEOTIDE SEQUENCE</scope>
    <source>
        <strain evidence="2">RBIC_L_NR</strain>
    </source>
</reference>
<gene>
    <name evidence="2" type="ORF">NQ314_017332</name>
</gene>
<dbReference type="Proteomes" id="UP001162156">
    <property type="component" value="Unassembled WGS sequence"/>
</dbReference>
<dbReference type="EMBL" id="JANEYF010004836">
    <property type="protein sequence ID" value="KAJ8929923.1"/>
    <property type="molecule type" value="Genomic_DNA"/>
</dbReference>